<evidence type="ECO:0000313" key="2">
    <source>
        <dbReference type="EMBL" id="MBA9001588.1"/>
    </source>
</evidence>
<dbReference type="Gene3D" id="3.90.1720.10">
    <property type="entry name" value="endopeptidase domain like (from Nostoc punctiforme)"/>
    <property type="match status" value="1"/>
</dbReference>
<protein>
    <recommendedName>
        <fullName evidence="1">Peptidase C51 domain-containing protein</fullName>
    </recommendedName>
</protein>
<dbReference type="InterPro" id="IPR007921">
    <property type="entry name" value="CHAP_dom"/>
</dbReference>
<evidence type="ECO:0000313" key="3">
    <source>
        <dbReference type="Proteomes" id="UP000539313"/>
    </source>
</evidence>
<name>A0A7W3R5Y8_9ACTN</name>
<gene>
    <name evidence="2" type="ORF">HNR21_000470</name>
</gene>
<keyword evidence="3" id="KW-1185">Reference proteome</keyword>
<dbReference type="InterPro" id="IPR038765">
    <property type="entry name" value="Papain-like_cys_pep_sf"/>
</dbReference>
<organism evidence="2 3">
    <name type="scientific">Thermomonospora cellulosilytica</name>
    <dbReference type="NCBI Taxonomy" id="1411118"/>
    <lineage>
        <taxon>Bacteria</taxon>
        <taxon>Bacillati</taxon>
        <taxon>Actinomycetota</taxon>
        <taxon>Actinomycetes</taxon>
        <taxon>Streptosporangiales</taxon>
        <taxon>Thermomonosporaceae</taxon>
        <taxon>Thermomonospora</taxon>
    </lineage>
</organism>
<evidence type="ECO:0000259" key="1">
    <source>
        <dbReference type="Pfam" id="PF05257"/>
    </source>
</evidence>
<dbReference type="AlphaFoldDB" id="A0A7W3R5Y8"/>
<comment type="caution">
    <text evidence="2">The sequence shown here is derived from an EMBL/GenBank/DDBJ whole genome shotgun (WGS) entry which is preliminary data.</text>
</comment>
<dbReference type="RefSeq" id="WP_182703842.1">
    <property type="nucleotide sequence ID" value="NZ_JACJII010000001.1"/>
</dbReference>
<accession>A0A7W3R5Y8</accession>
<dbReference type="SUPFAM" id="SSF54001">
    <property type="entry name" value="Cysteine proteinases"/>
    <property type="match status" value="1"/>
</dbReference>
<dbReference type="Pfam" id="PF05257">
    <property type="entry name" value="CHAP"/>
    <property type="match status" value="1"/>
</dbReference>
<dbReference type="EMBL" id="JACJII010000001">
    <property type="protein sequence ID" value="MBA9001588.1"/>
    <property type="molecule type" value="Genomic_DNA"/>
</dbReference>
<dbReference type="Proteomes" id="UP000539313">
    <property type="component" value="Unassembled WGS sequence"/>
</dbReference>
<reference evidence="2 3" key="1">
    <citation type="submission" date="2020-08" db="EMBL/GenBank/DDBJ databases">
        <title>Sequencing the genomes of 1000 actinobacteria strains.</title>
        <authorList>
            <person name="Klenk H.-P."/>
        </authorList>
    </citation>
    <scope>NUCLEOTIDE SEQUENCE [LARGE SCALE GENOMIC DNA]</scope>
    <source>
        <strain evidence="2 3">DSM 45823</strain>
    </source>
</reference>
<sequence>MDPIGEKLLDIAKAELGYTEKSGGYTKYGDWYGKNVDNSSYFATAPWCDMFLAWAADKAGVTEWAGQFAYTVFHAQWFARKGAWGTEPEPGAIVFFDWSGTKSIDNIDHVGIVEKVEGDRIHTIEANSDGIYLKRQVRSPQNIVGYGYPAKVHVPGRSVEEVIGGGSRSGDTAVKYRPKHAAPASVEQIGGDTGGRPVQGVGEARDGLLPPVPDAPVFADVLTVAVAGTVALAVGRSVLTRLPARLPALSAPKLPTSSPVRLRKRGRHHRAPVELPADLAPADLTAADAQTVAMPLVSAAVAAEAEDREFWGQISRMDTEDLEFWDSIIAESEHGAAVR</sequence>
<proteinExistence type="predicted"/>
<feature type="domain" description="Peptidase C51" evidence="1">
    <location>
        <begin position="42"/>
        <end position="127"/>
    </location>
</feature>